<name>A0A411PI57_9GAMM</name>
<dbReference type="AlphaFoldDB" id="A0A411PI57"/>
<dbReference type="Proteomes" id="UP000291106">
    <property type="component" value="Chromosome"/>
</dbReference>
<feature type="region of interest" description="Disordered" evidence="1">
    <location>
        <begin position="121"/>
        <end position="148"/>
    </location>
</feature>
<keyword evidence="3" id="KW-1185">Reference proteome</keyword>
<evidence type="ECO:0000313" key="2">
    <source>
        <dbReference type="EMBL" id="QBF83301.1"/>
    </source>
</evidence>
<evidence type="ECO:0000313" key="3">
    <source>
        <dbReference type="Proteomes" id="UP000291106"/>
    </source>
</evidence>
<organism evidence="2 3">
    <name type="scientific">Shewanella maritima</name>
    <dbReference type="NCBI Taxonomy" id="2520507"/>
    <lineage>
        <taxon>Bacteria</taxon>
        <taxon>Pseudomonadati</taxon>
        <taxon>Pseudomonadota</taxon>
        <taxon>Gammaproteobacteria</taxon>
        <taxon>Alteromonadales</taxon>
        <taxon>Shewanellaceae</taxon>
        <taxon>Shewanella</taxon>
    </lineage>
</organism>
<dbReference type="KEGG" id="smai:EXU30_11765"/>
<gene>
    <name evidence="2" type="ORF">EXU30_11765</name>
</gene>
<feature type="region of interest" description="Disordered" evidence="1">
    <location>
        <begin position="96"/>
        <end position="115"/>
    </location>
</feature>
<proteinExistence type="predicted"/>
<dbReference type="EMBL" id="CP036200">
    <property type="protein sequence ID" value="QBF83301.1"/>
    <property type="molecule type" value="Genomic_DNA"/>
</dbReference>
<reference evidence="2 3" key="1">
    <citation type="submission" date="2019-02" db="EMBL/GenBank/DDBJ databases">
        <title>Shewanella sp. D4-2 isolated from Dokdo Island.</title>
        <authorList>
            <person name="Baek K."/>
        </authorList>
    </citation>
    <scope>NUCLEOTIDE SEQUENCE [LARGE SCALE GENOMIC DNA]</scope>
    <source>
        <strain evidence="2 3">D4-2</strain>
    </source>
</reference>
<evidence type="ECO:0000256" key="1">
    <source>
        <dbReference type="SAM" id="MobiDB-lite"/>
    </source>
</evidence>
<protein>
    <submittedName>
        <fullName evidence="2">Uncharacterized protein</fullName>
    </submittedName>
</protein>
<sequence length="148" mass="16605">MFNKAAKQVWYGELRTSKGNTVVVYDGGLPEASPGRLNFFHSGRNAIIEFVEDIVTPNLHDLDAEQTKAAKAEFGDAWETARNEFLAKHPSRLDLSAVPDSAPATKTKSKDEEMVEEEVVEYIENDDDDDDEDTKDFDEMGDNLDDMD</sequence>
<dbReference type="RefSeq" id="WP_130600276.1">
    <property type="nucleotide sequence ID" value="NZ_CP036200.1"/>
</dbReference>
<dbReference type="OrthoDB" id="6269534at2"/>
<accession>A0A411PI57</accession>